<sequence>MKGLAIRNHRAFASGALFLTFAVLFFVAALNYPAGTAARMGPGYFPRLLAIVLAAIGLVVILSAMKPAADGQALRNWDLKGLAWITGSVILFGALLFPLGLVGALFVLIMVSSRASPEFTWMGALTNAAVLIALCLAVFVYGLGLQRPSGRLSSTERADRWISSTIWRLALRRQPSPPTCSMPSSAACSAP</sequence>
<accession>A0A0E4BV24</accession>
<feature type="transmembrane region" description="Helical" evidence="1">
    <location>
        <begin position="82"/>
        <end position="109"/>
    </location>
</feature>
<gene>
    <name evidence="3" type="ORF">NK6_7543</name>
</gene>
<dbReference type="Proteomes" id="UP000063308">
    <property type="component" value="Chromosome"/>
</dbReference>
<organism evidence="3 4">
    <name type="scientific">Bradyrhizobium diazoefficiens</name>
    <dbReference type="NCBI Taxonomy" id="1355477"/>
    <lineage>
        <taxon>Bacteria</taxon>
        <taxon>Pseudomonadati</taxon>
        <taxon>Pseudomonadota</taxon>
        <taxon>Alphaproteobacteria</taxon>
        <taxon>Hyphomicrobiales</taxon>
        <taxon>Nitrobacteraceae</taxon>
        <taxon>Bradyrhizobium</taxon>
    </lineage>
</organism>
<reference evidence="3 4" key="1">
    <citation type="submission" date="2014-11" db="EMBL/GenBank/DDBJ databases">
        <title>Symbiosis island explosion on the genome of extra-slow-growing strains of soybean bradyrhizobia with massive insertion sequences.</title>
        <authorList>
            <person name="Iida T."/>
            <person name="Minamisawa K."/>
        </authorList>
    </citation>
    <scope>NUCLEOTIDE SEQUENCE [LARGE SCALE GENOMIC DNA]</scope>
    <source>
        <strain evidence="3 4">NK6</strain>
    </source>
</reference>
<keyword evidence="1" id="KW-1133">Transmembrane helix</keyword>
<feature type="domain" description="DUF1468" evidence="2">
    <location>
        <begin position="13"/>
        <end position="146"/>
    </location>
</feature>
<protein>
    <recommendedName>
        <fullName evidence="2">DUF1468 domain-containing protein</fullName>
    </recommendedName>
</protein>
<keyword evidence="1" id="KW-0812">Transmembrane</keyword>
<evidence type="ECO:0000259" key="2">
    <source>
        <dbReference type="Pfam" id="PF07331"/>
    </source>
</evidence>
<dbReference type="AlphaFoldDB" id="A0A0E4BV24"/>
<feature type="transmembrane region" description="Helical" evidence="1">
    <location>
        <begin position="12"/>
        <end position="32"/>
    </location>
</feature>
<feature type="transmembrane region" description="Helical" evidence="1">
    <location>
        <begin position="121"/>
        <end position="143"/>
    </location>
</feature>
<name>A0A0E4BV24_9BRAD</name>
<evidence type="ECO:0000313" key="4">
    <source>
        <dbReference type="Proteomes" id="UP000063308"/>
    </source>
</evidence>
<evidence type="ECO:0000313" key="3">
    <source>
        <dbReference type="EMBL" id="BAR60694.1"/>
    </source>
</evidence>
<dbReference type="InterPro" id="IPR009936">
    <property type="entry name" value="DUF1468"/>
</dbReference>
<proteinExistence type="predicted"/>
<evidence type="ECO:0000256" key="1">
    <source>
        <dbReference type="SAM" id="Phobius"/>
    </source>
</evidence>
<dbReference type="EMBL" id="AP014685">
    <property type="protein sequence ID" value="BAR60694.1"/>
    <property type="molecule type" value="Genomic_DNA"/>
</dbReference>
<dbReference type="Pfam" id="PF07331">
    <property type="entry name" value="TctB"/>
    <property type="match status" value="1"/>
</dbReference>
<feature type="transmembrane region" description="Helical" evidence="1">
    <location>
        <begin position="44"/>
        <end position="62"/>
    </location>
</feature>
<keyword evidence="1" id="KW-0472">Membrane</keyword>